<dbReference type="InterPro" id="IPR017850">
    <property type="entry name" value="Alkaline_phosphatase_core_sf"/>
</dbReference>
<keyword evidence="4" id="KW-1185">Reference proteome</keyword>
<dbReference type="STRING" id="1227465.C463_14660"/>
<dbReference type="PANTHER" id="PTHR43108:SF15">
    <property type="entry name" value="SULFATASE"/>
    <property type="match status" value="1"/>
</dbReference>
<dbReference type="Gene3D" id="3.40.720.10">
    <property type="entry name" value="Alkaline Phosphatase, subunit A"/>
    <property type="match status" value="1"/>
</dbReference>
<sequence>MMLSSGGQSEESIDWFLDPFKSDIAGSRGDTFLTVNLMTCHSPYVPPDEYRTVEPYTVDPFELTLRSDPVTDREHRRHVESYEACARYLDDALQTVIDIVDWDALFIVGDHGELFGEHGLRQHQYGVYEELIHVPTLAFGSEIPAGTTETLTSLVDIHATLLDLMDLSDAETGRGESLLSGDPIRDHVYAESVGNYRATPGASGFDEKIPRSWSDPHYMYATDDALFVSDKDGERVISTDWKEERPEYRDELQQAVAQLRSELPTTTSGATNRNVPESIESRLASLGYR</sequence>
<feature type="compositionally biased region" description="Polar residues" evidence="1">
    <location>
        <begin position="263"/>
        <end position="275"/>
    </location>
</feature>
<feature type="region of interest" description="Disordered" evidence="1">
    <location>
        <begin position="262"/>
        <end position="289"/>
    </location>
</feature>
<comment type="caution">
    <text evidence="3">The sequence shown here is derived from an EMBL/GenBank/DDBJ whole genome shotgun (WGS) entry which is preliminary data.</text>
</comment>
<evidence type="ECO:0000313" key="3">
    <source>
        <dbReference type="EMBL" id="ELZ40560.1"/>
    </source>
</evidence>
<dbReference type="PATRIC" id="fig|1227465.4.peg.2841"/>
<reference evidence="3 4" key="1">
    <citation type="journal article" date="2014" name="PLoS Genet.">
        <title>Phylogenetically driven sequencing of extremely halophilic archaea reveals strategies for static and dynamic osmo-response.</title>
        <authorList>
            <person name="Becker E.A."/>
            <person name="Seitzer P.M."/>
            <person name="Tritt A."/>
            <person name="Larsen D."/>
            <person name="Krusor M."/>
            <person name="Yao A.I."/>
            <person name="Wu D."/>
            <person name="Madern D."/>
            <person name="Eisen J.A."/>
            <person name="Darling A.E."/>
            <person name="Facciotti M.T."/>
        </authorList>
    </citation>
    <scope>NUCLEOTIDE SEQUENCE [LARGE SCALE GENOMIC DNA]</scope>
    <source>
        <strain evidence="3 4">DSM 19288</strain>
    </source>
</reference>
<dbReference type="Proteomes" id="UP000011586">
    <property type="component" value="Unassembled WGS sequence"/>
</dbReference>
<evidence type="ECO:0000259" key="2">
    <source>
        <dbReference type="Pfam" id="PF00884"/>
    </source>
</evidence>
<protein>
    <submittedName>
        <fullName evidence="3">Arylsulfatase</fullName>
    </submittedName>
</protein>
<evidence type="ECO:0000256" key="1">
    <source>
        <dbReference type="SAM" id="MobiDB-lite"/>
    </source>
</evidence>
<dbReference type="EMBL" id="AOJK01000069">
    <property type="protein sequence ID" value="ELZ40560.1"/>
    <property type="molecule type" value="Genomic_DNA"/>
</dbReference>
<dbReference type="PANTHER" id="PTHR43108">
    <property type="entry name" value="N-ACETYLGLUCOSAMINE-6-SULFATASE FAMILY MEMBER"/>
    <property type="match status" value="1"/>
</dbReference>
<proteinExistence type="predicted"/>
<organism evidence="3 4">
    <name type="scientific">Halorubrum californiense DSM 19288</name>
    <dbReference type="NCBI Taxonomy" id="1227465"/>
    <lineage>
        <taxon>Archaea</taxon>
        <taxon>Methanobacteriati</taxon>
        <taxon>Methanobacteriota</taxon>
        <taxon>Stenosarchaea group</taxon>
        <taxon>Halobacteria</taxon>
        <taxon>Halobacteriales</taxon>
        <taxon>Haloferacaceae</taxon>
        <taxon>Halorubrum</taxon>
    </lineage>
</organism>
<name>M0DYF3_9EURY</name>
<dbReference type="InterPro" id="IPR000917">
    <property type="entry name" value="Sulfatase_N"/>
</dbReference>
<dbReference type="Pfam" id="PF00884">
    <property type="entry name" value="Sulfatase"/>
    <property type="match status" value="1"/>
</dbReference>
<evidence type="ECO:0000313" key="4">
    <source>
        <dbReference type="Proteomes" id="UP000011586"/>
    </source>
</evidence>
<dbReference type="SUPFAM" id="SSF53649">
    <property type="entry name" value="Alkaline phosphatase-like"/>
    <property type="match status" value="1"/>
</dbReference>
<feature type="domain" description="Sulfatase N-terminal" evidence="2">
    <location>
        <begin position="23"/>
        <end position="166"/>
    </location>
</feature>
<accession>M0DYF3</accession>
<dbReference type="AlphaFoldDB" id="M0DYF3"/>
<gene>
    <name evidence="3" type="ORF">C463_14660</name>
</gene>